<evidence type="ECO:0000259" key="5">
    <source>
        <dbReference type="Pfam" id="PF02836"/>
    </source>
</evidence>
<dbReference type="GO" id="GO:0005975">
    <property type="term" value="P:carbohydrate metabolic process"/>
    <property type="evidence" value="ECO:0007669"/>
    <property type="project" value="InterPro"/>
</dbReference>
<dbReference type="InterPro" id="IPR051913">
    <property type="entry name" value="GH2_Domain-Containing"/>
</dbReference>
<dbReference type="Pfam" id="PF02836">
    <property type="entry name" value="Glyco_hydro_2_C"/>
    <property type="match status" value="1"/>
</dbReference>
<name>A0A5J5E3S8_9BIFI</name>
<evidence type="ECO:0000259" key="4">
    <source>
        <dbReference type="Pfam" id="PF00703"/>
    </source>
</evidence>
<dbReference type="PANTHER" id="PTHR42732:SF1">
    <property type="entry name" value="BETA-MANNOSIDASE"/>
    <property type="match status" value="1"/>
</dbReference>
<evidence type="ECO:0000313" key="9">
    <source>
        <dbReference type="Proteomes" id="UP000345527"/>
    </source>
</evidence>
<dbReference type="PANTHER" id="PTHR42732">
    <property type="entry name" value="BETA-GALACTOSIDASE"/>
    <property type="match status" value="1"/>
</dbReference>
<dbReference type="InterPro" id="IPR006103">
    <property type="entry name" value="Glyco_hydro_2_cat"/>
</dbReference>
<evidence type="ECO:0000256" key="1">
    <source>
        <dbReference type="ARBA" id="ARBA00007401"/>
    </source>
</evidence>
<sequence>MTAGRPHSPRMAVGLPIRAGAGGRMAGMKRSDWNQGWEFRKVADEMGRRLGDGPWRAVALPHDAMVHERRDPSTRNAYNTGYYPGGEYEYRRRFEADGDACGVSLAAEDADPWLLEFEGIYPGARVWINGRIAADQHYGYGDFTVDARPFLKPGANEIVVRVDNAQVPNSRWYSGSGIYRPVWLWRRDGDNSDYLSAYDDSAGMAFSQVIRPDAVRARTIGVDTDGTATVGVSVEGVTGETEDPMPDIVVRMDGPDKGSYAFVATGPADHEVRIAIPRARLWSPNEPNLYQLHVELRDPRTGAIIDRHDEHFGIRTLTCDARRGLRINGRRVALNGGCVHHDNGILGAATWDQAEFRRARILKAAGFNAVRSAHNPLSKAFLDACDRIGLMVMDEAFDMWWMHKTSHDFASHFRDEWAKELAAMIRKDRNRPSVVLYSIGNEIADTKSPRAAVQARRMVNLIRTLDGTRPVIDCVNTISLMLAAKTRAKPDQSDPRVEGEPGLNTTLEHASGPAMLTLIDRLMPLALRTGIMGRQTRDVFRKVDVAGLNYCKEGPAYFHRRNPERVFCASETYPQDIIRNWPEIKRLPYVIGDFVWTGWDYIGEASVSAWAYAGAREAGGWERQFGDRLGLAGIRTAPYRRYPALLGASGLVDITGRPTEQAYYRMIVTGVRHAPYITVRPMTLLYGGPVGGHNIGSRILDGVLNTLRLSGYDRRHGLNRTMRFIERGHDGVRSWSWRGFEDRTAAVQVFSGGDRVRLELNGRVVDEQPVVRCCAEFLLPYEPGELTAVTFDRDGNELGRDAIRSAGREVRLTATGVERLASPYARGDGRFREGTLIYIDLALTDGDGVVQSADDRDIAAALNESARNAGVVLEGVMSANPITPDEFADPRCTTYFGRAQAVLRMPGELADLPADAAIDVRADGLPGLSVGLGAPSS</sequence>
<dbReference type="Gene3D" id="2.60.120.260">
    <property type="entry name" value="Galactose-binding domain-like"/>
    <property type="match status" value="1"/>
</dbReference>
<proteinExistence type="inferred from homology"/>
<accession>A0A5J5E3S8</accession>
<dbReference type="Gene3D" id="2.60.40.10">
    <property type="entry name" value="Immunoglobulins"/>
    <property type="match status" value="2"/>
</dbReference>
<dbReference type="EMBL" id="RZNZ01000002">
    <property type="protein sequence ID" value="KAA8822037.1"/>
    <property type="molecule type" value="Genomic_DNA"/>
</dbReference>
<comment type="similarity">
    <text evidence="1">Belongs to the glycosyl hydrolase 2 family.</text>
</comment>
<evidence type="ECO:0000313" key="8">
    <source>
        <dbReference type="EMBL" id="KAA8823522.1"/>
    </source>
</evidence>
<dbReference type="SUPFAM" id="SSF51445">
    <property type="entry name" value="(Trans)glycosidases"/>
    <property type="match status" value="1"/>
</dbReference>
<evidence type="ECO:0000259" key="6">
    <source>
        <dbReference type="Pfam" id="PF16355"/>
    </source>
</evidence>
<dbReference type="OrthoDB" id="9762066at2"/>
<feature type="domain" description="Glycoside hydrolase family 2 catalytic" evidence="5">
    <location>
        <begin position="325"/>
        <end position="476"/>
    </location>
</feature>
<protein>
    <submittedName>
        <fullName evidence="8">Glycoside hydrolase family 2 protein</fullName>
    </submittedName>
</protein>
<keyword evidence="3" id="KW-0326">Glycosidase</keyword>
<dbReference type="InterPro" id="IPR032311">
    <property type="entry name" value="DUF4982"/>
</dbReference>
<evidence type="ECO:0000256" key="3">
    <source>
        <dbReference type="ARBA" id="ARBA00023295"/>
    </source>
</evidence>
<gene>
    <name evidence="8" type="ORF">EM848_05070</name>
    <name evidence="7" type="ORF">EMO90_02215</name>
</gene>
<dbReference type="InterPro" id="IPR017853">
    <property type="entry name" value="GH"/>
</dbReference>
<dbReference type="InterPro" id="IPR006101">
    <property type="entry name" value="Glyco_hydro_2"/>
</dbReference>
<evidence type="ECO:0000313" key="7">
    <source>
        <dbReference type="EMBL" id="KAA8822037.1"/>
    </source>
</evidence>
<reference evidence="9 10" key="1">
    <citation type="journal article" date="2019" name="Syst. Appl. Microbiol.">
        <title>Characterization of Bifidobacterium species in feaces of the Egyptian fruit bat: Description of B. vespertilionis sp. nov. and B. rousetti sp. nov.</title>
        <authorList>
            <person name="Modesto M."/>
            <person name="Satti M."/>
            <person name="Watanabe K."/>
            <person name="Puglisi E."/>
            <person name="Morelli L."/>
            <person name="Huang C.-H."/>
            <person name="Liou J.-S."/>
            <person name="Miyashita M."/>
            <person name="Tamura T."/>
            <person name="Saito S."/>
            <person name="Mori K."/>
            <person name="Huang L."/>
            <person name="Sciavilla P."/>
            <person name="Sandri C."/>
            <person name="Spiezio C."/>
            <person name="Vitali F."/>
            <person name="Cavalieri D."/>
            <person name="Perpetuini G."/>
            <person name="Tofalo R."/>
            <person name="Bonetti A."/>
            <person name="Arita M."/>
            <person name="Mattarelli P."/>
        </authorList>
    </citation>
    <scope>NUCLEOTIDE SEQUENCE [LARGE SCALE GENOMIC DNA]</scope>
    <source>
        <strain evidence="7 10">RST16</strain>
        <strain evidence="8 9">RST8</strain>
    </source>
</reference>
<dbReference type="Proteomes" id="UP000345527">
    <property type="component" value="Unassembled WGS sequence"/>
</dbReference>
<dbReference type="EMBL" id="RZOA01000008">
    <property type="protein sequence ID" value="KAA8823522.1"/>
    <property type="molecule type" value="Genomic_DNA"/>
</dbReference>
<evidence type="ECO:0000256" key="2">
    <source>
        <dbReference type="ARBA" id="ARBA00022801"/>
    </source>
</evidence>
<dbReference type="InterPro" id="IPR006102">
    <property type="entry name" value="Ig-like_GH2"/>
</dbReference>
<organism evidence="8 9">
    <name type="scientific">Bifidobacterium vespertilionis</name>
    <dbReference type="NCBI Taxonomy" id="2562524"/>
    <lineage>
        <taxon>Bacteria</taxon>
        <taxon>Bacillati</taxon>
        <taxon>Actinomycetota</taxon>
        <taxon>Actinomycetes</taxon>
        <taxon>Bifidobacteriales</taxon>
        <taxon>Bifidobacteriaceae</taxon>
        <taxon>Bifidobacterium</taxon>
    </lineage>
</organism>
<dbReference type="GO" id="GO:0004553">
    <property type="term" value="F:hydrolase activity, hydrolyzing O-glycosyl compounds"/>
    <property type="evidence" value="ECO:0007669"/>
    <property type="project" value="InterPro"/>
</dbReference>
<feature type="domain" description="Glycoside hydrolase family 2 immunoglobulin-like beta-sandwich" evidence="4">
    <location>
        <begin position="264"/>
        <end position="315"/>
    </location>
</feature>
<dbReference type="AlphaFoldDB" id="A0A5J5E3S8"/>
<dbReference type="InterPro" id="IPR008979">
    <property type="entry name" value="Galactose-bd-like_sf"/>
</dbReference>
<dbReference type="Proteomes" id="UP000374630">
    <property type="component" value="Unassembled WGS sequence"/>
</dbReference>
<dbReference type="Gene3D" id="3.20.20.80">
    <property type="entry name" value="Glycosidases"/>
    <property type="match status" value="1"/>
</dbReference>
<dbReference type="PRINTS" id="PR00132">
    <property type="entry name" value="GLHYDRLASE2"/>
</dbReference>
<dbReference type="Pfam" id="PF16355">
    <property type="entry name" value="DUF4982"/>
    <property type="match status" value="1"/>
</dbReference>
<dbReference type="Pfam" id="PF00703">
    <property type="entry name" value="Glyco_hydro_2"/>
    <property type="match status" value="1"/>
</dbReference>
<dbReference type="SUPFAM" id="SSF49785">
    <property type="entry name" value="Galactose-binding domain-like"/>
    <property type="match status" value="1"/>
</dbReference>
<feature type="domain" description="DUF4982" evidence="6">
    <location>
        <begin position="745"/>
        <end position="798"/>
    </location>
</feature>
<keyword evidence="2 8" id="KW-0378">Hydrolase</keyword>
<dbReference type="InterPro" id="IPR013783">
    <property type="entry name" value="Ig-like_fold"/>
</dbReference>
<keyword evidence="10" id="KW-1185">Reference proteome</keyword>
<dbReference type="InterPro" id="IPR036156">
    <property type="entry name" value="Beta-gal/glucu_dom_sf"/>
</dbReference>
<dbReference type="SUPFAM" id="SSF49303">
    <property type="entry name" value="beta-Galactosidase/glucuronidase domain"/>
    <property type="match status" value="1"/>
</dbReference>
<evidence type="ECO:0000313" key="10">
    <source>
        <dbReference type="Proteomes" id="UP000374630"/>
    </source>
</evidence>
<comment type="caution">
    <text evidence="8">The sequence shown here is derived from an EMBL/GenBank/DDBJ whole genome shotgun (WGS) entry which is preliminary data.</text>
</comment>